<dbReference type="GO" id="GO:0006412">
    <property type="term" value="P:translation"/>
    <property type="evidence" value="ECO:0007669"/>
    <property type="project" value="InterPro"/>
</dbReference>
<comment type="caution">
    <text evidence="7">The sequence shown here is derived from an EMBL/GenBank/DDBJ whole genome shotgun (WGS) entry which is preliminary data.</text>
</comment>
<sequence>MAPPVRKLPEGYELAAGYHHGHKVTKHTVEKPFKTRPSRLSSRNKHAKFVRDLIREVSGLQPYEKRVIELLKIGKDKRALKFIKRRLGNHSRSKKKRDELQNYLQASKRTKV</sequence>
<dbReference type="PANTHER" id="PTHR10114">
    <property type="entry name" value="60S RIBOSOMAL PROTEIN L36"/>
    <property type="match status" value="1"/>
</dbReference>
<keyword evidence="3 5" id="KW-0689">Ribosomal protein</keyword>
<evidence type="ECO:0000313" key="7">
    <source>
        <dbReference type="EMBL" id="RNA01133.1"/>
    </source>
</evidence>
<feature type="compositionally biased region" description="Basic residues" evidence="6">
    <location>
        <begin position="34"/>
        <end position="44"/>
    </location>
</feature>
<dbReference type="InterPro" id="IPR038097">
    <property type="entry name" value="Ribosomal_eL36_sf"/>
</dbReference>
<dbReference type="Proteomes" id="UP000276133">
    <property type="component" value="Unassembled WGS sequence"/>
</dbReference>
<organism evidence="7 8">
    <name type="scientific">Brachionus plicatilis</name>
    <name type="common">Marine rotifer</name>
    <name type="synonym">Brachionus muelleri</name>
    <dbReference type="NCBI Taxonomy" id="10195"/>
    <lineage>
        <taxon>Eukaryota</taxon>
        <taxon>Metazoa</taxon>
        <taxon>Spiralia</taxon>
        <taxon>Gnathifera</taxon>
        <taxon>Rotifera</taxon>
        <taxon>Eurotatoria</taxon>
        <taxon>Monogononta</taxon>
        <taxon>Pseudotrocha</taxon>
        <taxon>Ploima</taxon>
        <taxon>Brachionidae</taxon>
        <taxon>Brachionus</taxon>
    </lineage>
</organism>
<comment type="similarity">
    <text evidence="1 5">Belongs to the eukaryotic ribosomal protein eL36 family.</text>
</comment>
<evidence type="ECO:0000256" key="1">
    <source>
        <dbReference type="ARBA" id="ARBA00006509"/>
    </source>
</evidence>
<name>A0A3M7PQ15_BRAPC</name>
<dbReference type="EMBL" id="REGN01009453">
    <property type="protein sequence ID" value="RNA01133.1"/>
    <property type="molecule type" value="Genomic_DNA"/>
</dbReference>
<dbReference type="OrthoDB" id="9616667at2759"/>
<dbReference type="STRING" id="10195.A0A3M7PQ15"/>
<dbReference type="Pfam" id="PF01158">
    <property type="entry name" value="Ribosomal_L36e"/>
    <property type="match status" value="1"/>
</dbReference>
<feature type="compositionally biased region" description="Basic residues" evidence="6">
    <location>
        <begin position="85"/>
        <end position="95"/>
    </location>
</feature>
<evidence type="ECO:0000256" key="3">
    <source>
        <dbReference type="ARBA" id="ARBA00022980"/>
    </source>
</evidence>
<feature type="region of interest" description="Disordered" evidence="6">
    <location>
        <begin position="85"/>
        <end position="112"/>
    </location>
</feature>
<evidence type="ECO:0000256" key="4">
    <source>
        <dbReference type="ARBA" id="ARBA00023274"/>
    </source>
</evidence>
<evidence type="ECO:0000313" key="8">
    <source>
        <dbReference type="Proteomes" id="UP000276133"/>
    </source>
</evidence>
<accession>A0A3M7PQ15</accession>
<feature type="region of interest" description="Disordered" evidence="6">
    <location>
        <begin position="16"/>
        <end position="44"/>
    </location>
</feature>
<dbReference type="GO" id="GO:0005840">
    <property type="term" value="C:ribosome"/>
    <property type="evidence" value="ECO:0007669"/>
    <property type="project" value="UniProtKB-KW"/>
</dbReference>
<dbReference type="Gene3D" id="1.10.10.1760">
    <property type="entry name" value="60S ribosomal protein L36"/>
    <property type="match status" value="1"/>
</dbReference>
<dbReference type="FunFam" id="1.10.10.1760:FF:000001">
    <property type="entry name" value="60S ribosomal protein L36"/>
    <property type="match status" value="1"/>
</dbReference>
<feature type="compositionally biased region" description="Polar residues" evidence="6">
    <location>
        <begin position="102"/>
        <end position="112"/>
    </location>
</feature>
<dbReference type="PROSITE" id="PS01190">
    <property type="entry name" value="RIBOSOMAL_L36E"/>
    <property type="match status" value="1"/>
</dbReference>
<reference evidence="7 8" key="1">
    <citation type="journal article" date="2018" name="Sci. Rep.">
        <title>Genomic signatures of local adaptation to the degree of environmental predictability in rotifers.</title>
        <authorList>
            <person name="Franch-Gras L."/>
            <person name="Hahn C."/>
            <person name="Garcia-Roger E.M."/>
            <person name="Carmona M.J."/>
            <person name="Serra M."/>
            <person name="Gomez A."/>
        </authorList>
    </citation>
    <scope>NUCLEOTIDE SEQUENCE [LARGE SCALE GENOMIC DNA]</scope>
    <source>
        <strain evidence="7">HYR1</strain>
    </source>
</reference>
<keyword evidence="4 5" id="KW-0687">Ribonucleoprotein</keyword>
<proteinExistence type="inferred from homology"/>
<comment type="subunit">
    <text evidence="2">Component of the large ribosomal subunit.</text>
</comment>
<dbReference type="GO" id="GO:0003735">
    <property type="term" value="F:structural constituent of ribosome"/>
    <property type="evidence" value="ECO:0007669"/>
    <property type="project" value="InterPro"/>
</dbReference>
<evidence type="ECO:0000256" key="6">
    <source>
        <dbReference type="SAM" id="MobiDB-lite"/>
    </source>
</evidence>
<gene>
    <name evidence="7" type="ORF">BpHYR1_000424</name>
</gene>
<dbReference type="AlphaFoldDB" id="A0A3M7PQ15"/>
<protein>
    <recommendedName>
        <fullName evidence="5">60S ribosomal protein L36</fullName>
    </recommendedName>
</protein>
<evidence type="ECO:0000256" key="5">
    <source>
        <dbReference type="RuleBase" id="RU000665"/>
    </source>
</evidence>
<dbReference type="InterPro" id="IPR000509">
    <property type="entry name" value="Ribosomal_eL36"/>
</dbReference>
<keyword evidence="8" id="KW-1185">Reference proteome</keyword>
<evidence type="ECO:0000256" key="2">
    <source>
        <dbReference type="ARBA" id="ARBA00011133"/>
    </source>
</evidence>
<dbReference type="GO" id="GO:1990904">
    <property type="term" value="C:ribonucleoprotein complex"/>
    <property type="evidence" value="ECO:0007669"/>
    <property type="project" value="UniProtKB-KW"/>
</dbReference>